<evidence type="ECO:0000313" key="2">
    <source>
        <dbReference type="Proteomes" id="UP000824881"/>
    </source>
</evidence>
<reference evidence="1 2" key="1">
    <citation type="journal article" date="2021" name="Appl. Environ. Microbiol.">
        <title>Genetic linkage and physical mapping for an oyster mushroom Pleurotus cornucopiae and QTL analysis for the trait cap color.</title>
        <authorList>
            <person name="Zhang Y."/>
            <person name="Gao W."/>
            <person name="Sonnenberg A."/>
            <person name="Chen Q."/>
            <person name="Zhang J."/>
            <person name="Huang C."/>
        </authorList>
    </citation>
    <scope>NUCLEOTIDE SEQUENCE [LARGE SCALE GENOMIC DNA]</scope>
    <source>
        <strain evidence="1">CCMSSC00406</strain>
    </source>
</reference>
<keyword evidence="2" id="KW-1185">Reference proteome</keyword>
<protein>
    <submittedName>
        <fullName evidence="1">Uncharacterized protein</fullName>
    </submittedName>
</protein>
<proteinExistence type="predicted"/>
<name>A0ACB7J8D9_PLECO</name>
<gene>
    <name evidence="1" type="ORF">CCMSSC00406_0003324</name>
</gene>
<organism evidence="1 2">
    <name type="scientific">Pleurotus cornucopiae</name>
    <name type="common">Cornucopia mushroom</name>
    <dbReference type="NCBI Taxonomy" id="5321"/>
    <lineage>
        <taxon>Eukaryota</taxon>
        <taxon>Fungi</taxon>
        <taxon>Dikarya</taxon>
        <taxon>Basidiomycota</taxon>
        <taxon>Agaricomycotina</taxon>
        <taxon>Agaricomycetes</taxon>
        <taxon>Agaricomycetidae</taxon>
        <taxon>Agaricales</taxon>
        <taxon>Pleurotineae</taxon>
        <taxon>Pleurotaceae</taxon>
        <taxon>Pleurotus</taxon>
    </lineage>
</organism>
<dbReference type="Proteomes" id="UP000824881">
    <property type="component" value="Unassembled WGS sequence"/>
</dbReference>
<dbReference type="EMBL" id="WQMT02000002">
    <property type="protein sequence ID" value="KAG9226445.1"/>
    <property type="molecule type" value="Genomic_DNA"/>
</dbReference>
<sequence length="709" mass="76266">MASVAVAQPETVPQQGTPIPEQPAPVMAAPPAPAPAPAPAPYVAPAPAPSASPSASLYVGELDPTVTEAMLFEIFNMIGPVASIRVCRDAVTRRSLGYAYVNYLNAADGERALEQLNYSLIKNRACRIMWSQRDPALRKTGQGNIFIKNLDELIDNKALHDTFAAFGNVLSCKVATDDQGRSKGYGFVHYETAEAAESAIKAVNGMLLNDKKVYVGYHISRKERQSKMDEMRAQFTNLYVKNLDPEVTQEEFEALFNQYGSVTSAIVQVDEEGRSKGFGFVNYESHEEAQRAVDGLNDKEINGKKLFVARAQKKAEREEELRKSYEAAKMEKLNKYAGVNLYIKNLEDDVDDEKLRAEFEPFGTITSCKVMCDDKSKSKGFGFVCFSSPEEATKAVAEMNNKMMGTKPLYVSLAQRREVRRQQLESQIAQRNQIRMQQAAAAGMPGGYINGPMYYPPGPGFPPQGRGMMGYGGPGMMPPRPRYPPANGQVPSMPMAAPYGQVPPQGYGMPSYPRGANAPRPPNARGPPSPTAGTVPMPRSNGPPAPNGAGQRPPVPQGVPSQGLPQVAPQARPGPGVQAPAPAPAPGASRLPPPAQPAGYKNPQARPAGTPSAAPQANQQPAGPSALPEAPVITAAQLSSASPMEQKQMLGEVIYMSIANSHPDLAGKITGMLLEMDNMELLHLLETPDAMDAKVNEALSVLHEYAKDA</sequence>
<evidence type="ECO:0000313" key="1">
    <source>
        <dbReference type="EMBL" id="KAG9226445.1"/>
    </source>
</evidence>
<comment type="caution">
    <text evidence="1">The sequence shown here is derived from an EMBL/GenBank/DDBJ whole genome shotgun (WGS) entry which is preliminary data.</text>
</comment>
<accession>A0ACB7J8D9</accession>